<dbReference type="KEGG" id="palr:HGI30_22460"/>
<reference evidence="2 3" key="1">
    <citation type="submission" date="2020-04" db="EMBL/GenBank/DDBJ databases">
        <title>Novel Paenibacillus strain UniB2 isolated from commercial digestive syrup.</title>
        <authorList>
            <person name="Thorat V."/>
            <person name="Kirdat K."/>
            <person name="Tiwarekar B."/>
            <person name="Yadav A."/>
        </authorList>
    </citation>
    <scope>NUCLEOTIDE SEQUENCE [LARGE SCALE GENOMIC DNA]</scope>
    <source>
        <strain evidence="2 3">UniB2</strain>
    </source>
</reference>
<dbReference type="InterPro" id="IPR037523">
    <property type="entry name" value="VOC_core"/>
</dbReference>
<evidence type="ECO:0000259" key="1">
    <source>
        <dbReference type="PROSITE" id="PS51819"/>
    </source>
</evidence>
<dbReference type="AlphaFoldDB" id="A0A6H2H2X1"/>
<sequence length="125" mass="14118">MAFAYEGIDHVQLAAPAGCEEEARRFYGGQLQWEELPKPPELAKRGGVWFRCGRHEVHIGVQDRFVPACKAHPAFLVTGLEALRQALEEAGTATADDEARQEEGIRRFYANDPFGNRLEFMERTL</sequence>
<dbReference type="PROSITE" id="PS51819">
    <property type="entry name" value="VOC"/>
    <property type="match status" value="1"/>
</dbReference>
<gene>
    <name evidence="2" type="ORF">HGI30_22460</name>
</gene>
<dbReference type="Gene3D" id="3.10.180.10">
    <property type="entry name" value="2,3-Dihydroxybiphenyl 1,2-Dioxygenase, domain 1"/>
    <property type="match status" value="1"/>
</dbReference>
<dbReference type="RefSeq" id="WP_168909540.1">
    <property type="nucleotide sequence ID" value="NZ_CP051428.1"/>
</dbReference>
<dbReference type="PANTHER" id="PTHR39175:SF1">
    <property type="entry name" value="FAMILY PROTEIN, PUTATIVE (AFU_ORTHOLOGUE AFUA_3G15060)-RELATED"/>
    <property type="match status" value="1"/>
</dbReference>
<dbReference type="PANTHER" id="PTHR39175">
    <property type="entry name" value="FAMILY PROTEIN, PUTATIVE (AFU_ORTHOLOGUE AFUA_3G15060)-RELATED"/>
    <property type="match status" value="1"/>
</dbReference>
<organism evidence="2 3">
    <name type="scientific">Paenibacillus albicereus</name>
    <dbReference type="NCBI Taxonomy" id="2726185"/>
    <lineage>
        <taxon>Bacteria</taxon>
        <taxon>Bacillati</taxon>
        <taxon>Bacillota</taxon>
        <taxon>Bacilli</taxon>
        <taxon>Bacillales</taxon>
        <taxon>Paenibacillaceae</taxon>
        <taxon>Paenibacillus</taxon>
    </lineage>
</organism>
<proteinExistence type="predicted"/>
<accession>A0A6H2H2X1</accession>
<evidence type="ECO:0000313" key="2">
    <source>
        <dbReference type="EMBL" id="QJC54012.1"/>
    </source>
</evidence>
<dbReference type="Proteomes" id="UP000502136">
    <property type="component" value="Chromosome"/>
</dbReference>
<evidence type="ECO:0000313" key="3">
    <source>
        <dbReference type="Proteomes" id="UP000502136"/>
    </source>
</evidence>
<protein>
    <submittedName>
        <fullName evidence="2">Glyoxalase</fullName>
    </submittedName>
</protein>
<name>A0A6H2H2X1_9BACL</name>
<keyword evidence="3" id="KW-1185">Reference proteome</keyword>
<dbReference type="InterPro" id="IPR029068">
    <property type="entry name" value="Glyas_Bleomycin-R_OHBP_Dase"/>
</dbReference>
<dbReference type="SUPFAM" id="SSF54593">
    <property type="entry name" value="Glyoxalase/Bleomycin resistance protein/Dihydroxybiphenyl dioxygenase"/>
    <property type="match status" value="1"/>
</dbReference>
<dbReference type="EMBL" id="CP051428">
    <property type="protein sequence ID" value="QJC54012.1"/>
    <property type="molecule type" value="Genomic_DNA"/>
</dbReference>
<feature type="domain" description="VOC" evidence="1">
    <location>
        <begin position="7"/>
        <end position="123"/>
    </location>
</feature>